<keyword evidence="5" id="KW-1133">Transmembrane helix</keyword>
<comment type="caution">
    <text evidence="8">The sequence shown here is derived from an EMBL/GenBank/DDBJ whole genome shotgun (WGS) entry which is preliminary data.</text>
</comment>
<keyword evidence="9" id="KW-1185">Reference proteome</keyword>
<evidence type="ECO:0000259" key="6">
    <source>
        <dbReference type="PROSITE" id="PS50111"/>
    </source>
</evidence>
<name>A0A4Y4D2Y0_ZOORA</name>
<dbReference type="FunFam" id="1.10.287.950:FF:000001">
    <property type="entry name" value="Methyl-accepting chemotaxis sensory transducer"/>
    <property type="match status" value="1"/>
</dbReference>
<dbReference type="PROSITE" id="PS50885">
    <property type="entry name" value="HAMP"/>
    <property type="match status" value="1"/>
</dbReference>
<dbReference type="InterPro" id="IPR003660">
    <property type="entry name" value="HAMP_dom"/>
</dbReference>
<dbReference type="RefSeq" id="WP_141354919.1">
    <property type="nucleotide sequence ID" value="NZ_BJNV01000104.1"/>
</dbReference>
<organism evidence="8 9">
    <name type="scientific">Zoogloea ramigera</name>
    <dbReference type="NCBI Taxonomy" id="350"/>
    <lineage>
        <taxon>Bacteria</taxon>
        <taxon>Pseudomonadati</taxon>
        <taxon>Pseudomonadota</taxon>
        <taxon>Betaproteobacteria</taxon>
        <taxon>Rhodocyclales</taxon>
        <taxon>Zoogloeaceae</taxon>
        <taxon>Zoogloea</taxon>
    </lineage>
</organism>
<dbReference type="SMART" id="SM00283">
    <property type="entry name" value="MA"/>
    <property type="match status" value="1"/>
</dbReference>
<feature type="transmembrane region" description="Helical" evidence="5">
    <location>
        <begin position="33"/>
        <end position="56"/>
    </location>
</feature>
<dbReference type="PANTHER" id="PTHR32089">
    <property type="entry name" value="METHYL-ACCEPTING CHEMOTAXIS PROTEIN MCPB"/>
    <property type="match status" value="1"/>
</dbReference>
<dbReference type="GO" id="GO:0006935">
    <property type="term" value="P:chemotaxis"/>
    <property type="evidence" value="ECO:0007669"/>
    <property type="project" value="UniProtKB-ARBA"/>
</dbReference>
<evidence type="ECO:0000259" key="7">
    <source>
        <dbReference type="PROSITE" id="PS50885"/>
    </source>
</evidence>
<keyword evidence="5" id="KW-0472">Membrane</keyword>
<evidence type="ECO:0000256" key="2">
    <source>
        <dbReference type="ARBA" id="ARBA00023224"/>
    </source>
</evidence>
<evidence type="ECO:0000256" key="5">
    <source>
        <dbReference type="SAM" id="Phobius"/>
    </source>
</evidence>
<keyword evidence="5" id="KW-0812">Transmembrane</keyword>
<dbReference type="SUPFAM" id="SSF58104">
    <property type="entry name" value="Methyl-accepting chemotaxis protein (MCP) signaling domain"/>
    <property type="match status" value="1"/>
</dbReference>
<dbReference type="Pfam" id="PF00015">
    <property type="entry name" value="MCPsignal"/>
    <property type="match status" value="1"/>
</dbReference>
<dbReference type="InterPro" id="IPR004089">
    <property type="entry name" value="MCPsignal_dom"/>
</dbReference>
<proteinExistence type="inferred from homology"/>
<evidence type="ECO:0000313" key="9">
    <source>
        <dbReference type="Proteomes" id="UP000318422"/>
    </source>
</evidence>
<gene>
    <name evidence="8" type="ORF">ZRA01_36900</name>
</gene>
<accession>A0A4Y4D2Y0</accession>
<dbReference type="Gene3D" id="1.10.287.950">
    <property type="entry name" value="Methyl-accepting chemotaxis protein"/>
    <property type="match status" value="1"/>
</dbReference>
<dbReference type="GO" id="GO:0007165">
    <property type="term" value="P:signal transduction"/>
    <property type="evidence" value="ECO:0007669"/>
    <property type="project" value="UniProtKB-KW"/>
</dbReference>
<dbReference type="OrthoDB" id="2489132at2"/>
<protein>
    <submittedName>
        <fullName evidence="8">Methyl-accepting chemotaxis protein</fullName>
    </submittedName>
</protein>
<sequence>MFLQVIPFVLGLITALAVLACAAAVGQPLSATYLGLCCAAGVLVGAVAAVGLRVYFVKPLEALRDDIRAMHRDGDLSRRVGLSGGVIGEAELAFNDLIGSFQGIVGKVIFDAQRVFEAAALLEGHAGRVAEGSGAQRAAAEGMVRTIEQMTGGVSTVAEHASQTAAHAQVARDLSVQGADVVAAASREIERIARSVEDSAVVIAALGERSEAISGIVKVIREIADQTNLLALNAAIEAARAGEQGRGFAVVADEVRKLAERTSSATTEIGAVILAIQSETRSAIAAIDSGSAQANAGAELARRAAGSLGQITDGARQTMESVDAIACAIGAHSREAERVVGNVREIMDGAGQNSAEARNTLDEARSLSSLAENLSEINRVFKLGAAGERAMAVHRRMPELVRDAAQRMGALLEQALAGRQISEAELFDDTYRPLPGTRPQQYTTRFDTLTDRIFPSLQEAVLSAHEEIVYAIGTDRNAYVPTHNRCFAHAPTGDLAWDLAHCRSKRIFDDPVGRQCGLHQMPFLLQTYRRDTGEIMHDISAPVYVGGRHWGGFRVGYRA</sequence>
<evidence type="ECO:0000256" key="4">
    <source>
        <dbReference type="PROSITE-ProRule" id="PRU00284"/>
    </source>
</evidence>
<feature type="domain" description="HAMP" evidence="7">
    <location>
        <begin position="54"/>
        <end position="106"/>
    </location>
</feature>
<dbReference type="GO" id="GO:0016020">
    <property type="term" value="C:membrane"/>
    <property type="evidence" value="ECO:0007669"/>
    <property type="project" value="UniProtKB-SubCell"/>
</dbReference>
<dbReference type="EMBL" id="BJNV01000104">
    <property type="protein sequence ID" value="GEC97617.1"/>
    <property type="molecule type" value="Genomic_DNA"/>
</dbReference>
<dbReference type="Proteomes" id="UP000318422">
    <property type="component" value="Unassembled WGS sequence"/>
</dbReference>
<dbReference type="PANTHER" id="PTHR32089:SF112">
    <property type="entry name" value="LYSOZYME-LIKE PROTEIN-RELATED"/>
    <property type="match status" value="1"/>
</dbReference>
<evidence type="ECO:0000256" key="1">
    <source>
        <dbReference type="ARBA" id="ARBA00004370"/>
    </source>
</evidence>
<evidence type="ECO:0000256" key="3">
    <source>
        <dbReference type="ARBA" id="ARBA00029447"/>
    </source>
</evidence>
<dbReference type="CDD" id="cd11386">
    <property type="entry name" value="MCP_signal"/>
    <property type="match status" value="1"/>
</dbReference>
<evidence type="ECO:0000313" key="8">
    <source>
        <dbReference type="EMBL" id="GEC97617.1"/>
    </source>
</evidence>
<comment type="subcellular location">
    <subcellularLocation>
        <location evidence="1">Membrane</location>
    </subcellularLocation>
</comment>
<dbReference type="PROSITE" id="PS50111">
    <property type="entry name" value="CHEMOTAXIS_TRANSDUC_2"/>
    <property type="match status" value="1"/>
</dbReference>
<comment type="similarity">
    <text evidence="3">Belongs to the methyl-accepting chemotaxis (MCP) protein family.</text>
</comment>
<reference evidence="8 9" key="1">
    <citation type="submission" date="2019-06" db="EMBL/GenBank/DDBJ databases">
        <title>Whole genome shotgun sequence of Zoogloea ramigera NBRC 15342.</title>
        <authorList>
            <person name="Hosoyama A."/>
            <person name="Uohara A."/>
            <person name="Ohji S."/>
            <person name="Ichikawa N."/>
        </authorList>
    </citation>
    <scope>NUCLEOTIDE SEQUENCE [LARGE SCALE GENOMIC DNA]</scope>
    <source>
        <strain evidence="8 9">NBRC 15342</strain>
    </source>
</reference>
<dbReference type="AlphaFoldDB" id="A0A4Y4D2Y0"/>
<keyword evidence="2 4" id="KW-0807">Transducer</keyword>
<feature type="domain" description="Methyl-accepting transducer" evidence="6">
    <location>
        <begin position="111"/>
        <end position="347"/>
    </location>
</feature>